<reference evidence="1" key="1">
    <citation type="submission" date="2014-09" db="EMBL/GenBank/DDBJ databases">
        <authorList>
            <person name="Magalhaes I.L.F."/>
            <person name="Oliveira U."/>
            <person name="Santos F.R."/>
            <person name="Vidigal T.H.D.A."/>
            <person name="Brescovit A.D."/>
            <person name="Santos A.J."/>
        </authorList>
    </citation>
    <scope>NUCLEOTIDE SEQUENCE</scope>
    <source>
        <tissue evidence="1">Shoot tissue taken approximately 20 cm above the soil surface</tissue>
    </source>
</reference>
<dbReference type="EMBL" id="GBRH01238631">
    <property type="protein sequence ID" value="JAD59264.1"/>
    <property type="molecule type" value="Transcribed_RNA"/>
</dbReference>
<protein>
    <submittedName>
        <fullName evidence="1">Uncharacterized protein</fullName>
    </submittedName>
</protein>
<organism evidence="1">
    <name type="scientific">Arundo donax</name>
    <name type="common">Giant reed</name>
    <name type="synonym">Donax arundinaceus</name>
    <dbReference type="NCBI Taxonomy" id="35708"/>
    <lineage>
        <taxon>Eukaryota</taxon>
        <taxon>Viridiplantae</taxon>
        <taxon>Streptophyta</taxon>
        <taxon>Embryophyta</taxon>
        <taxon>Tracheophyta</taxon>
        <taxon>Spermatophyta</taxon>
        <taxon>Magnoliopsida</taxon>
        <taxon>Liliopsida</taxon>
        <taxon>Poales</taxon>
        <taxon>Poaceae</taxon>
        <taxon>PACMAD clade</taxon>
        <taxon>Arundinoideae</taxon>
        <taxon>Arundineae</taxon>
        <taxon>Arundo</taxon>
    </lineage>
</organism>
<evidence type="ECO:0000313" key="1">
    <source>
        <dbReference type="EMBL" id="JAD59264.1"/>
    </source>
</evidence>
<proteinExistence type="predicted"/>
<sequence>MQSTVLQRFHLDCMSTEYQF</sequence>
<dbReference type="AlphaFoldDB" id="A0A0A9QMF1"/>
<reference evidence="1" key="2">
    <citation type="journal article" date="2015" name="Data Brief">
        <title>Shoot transcriptome of the giant reed, Arundo donax.</title>
        <authorList>
            <person name="Barrero R.A."/>
            <person name="Guerrero F.D."/>
            <person name="Moolhuijzen P."/>
            <person name="Goolsby J.A."/>
            <person name="Tidwell J."/>
            <person name="Bellgard S.E."/>
            <person name="Bellgard M.I."/>
        </authorList>
    </citation>
    <scope>NUCLEOTIDE SEQUENCE</scope>
    <source>
        <tissue evidence="1">Shoot tissue taken approximately 20 cm above the soil surface</tissue>
    </source>
</reference>
<name>A0A0A9QMF1_ARUDO</name>
<accession>A0A0A9QMF1</accession>